<dbReference type="EMBL" id="JAHQXF010000001">
    <property type="protein sequence ID" value="MBV0923907.1"/>
    <property type="molecule type" value="Genomic_DNA"/>
</dbReference>
<dbReference type="PANTHER" id="PTHR35336:SF5">
    <property type="entry name" value="ADENOSYLCOBINAMIDE AMIDOHYDROLASE"/>
    <property type="match status" value="1"/>
</dbReference>
<dbReference type="InterPro" id="IPR002808">
    <property type="entry name" value="AdoCbi_amidolase"/>
</dbReference>
<dbReference type="AlphaFoldDB" id="A0A8J8C352"/>
<dbReference type="Proteomes" id="UP000766550">
    <property type="component" value="Unassembled WGS sequence"/>
</dbReference>
<organism evidence="1 2">
    <name type="scientific">Haloarcula limicola</name>
    <dbReference type="NCBI Taxonomy" id="1429915"/>
    <lineage>
        <taxon>Archaea</taxon>
        <taxon>Methanobacteriati</taxon>
        <taxon>Methanobacteriota</taxon>
        <taxon>Stenosarchaea group</taxon>
        <taxon>Halobacteria</taxon>
        <taxon>Halobacteriales</taxon>
        <taxon>Haloarculaceae</taxon>
        <taxon>Haloarcula</taxon>
    </lineage>
</organism>
<evidence type="ECO:0000313" key="2">
    <source>
        <dbReference type="Proteomes" id="UP000766550"/>
    </source>
</evidence>
<dbReference type="PANTHER" id="PTHR35336">
    <property type="entry name" value="ADENOSYLCOBINAMIDE AMIDOHYDROLASE"/>
    <property type="match status" value="1"/>
</dbReference>
<proteinExistence type="predicted"/>
<keyword evidence="2" id="KW-1185">Reference proteome</keyword>
<sequence length="230" mass="23859">MFETTRREGVVRARREGARWLSTAWDGGYRAADAVYNLTVPEGFDRTDLDAYREERLREAGFPVGPALLTGLDMVHARCARSGPIAVLATAGLSNPAALPMGESGADTVSTDGADWRPGTVNLVVGADRSLDDGALATLLATAVEAKAATLLAVAGVPGTTSDAALVGCVPEAEPAEFAGSATEVGAAARACVRDAVRASLAARYDDGPPTVDEAEYGVVTDRQTDVRRP</sequence>
<gene>
    <name evidence="1" type="ORF">KTS45_06790</name>
</gene>
<dbReference type="Pfam" id="PF01955">
    <property type="entry name" value="CbiZ"/>
    <property type="match status" value="1"/>
</dbReference>
<name>A0A8J8C352_9EURY</name>
<dbReference type="OrthoDB" id="157452at2157"/>
<protein>
    <submittedName>
        <fullName evidence="1">Adenosylcobinamide amidohydrolase</fullName>
    </submittedName>
</protein>
<dbReference type="RefSeq" id="WP_162317002.1">
    <property type="nucleotide sequence ID" value="NZ_JAHQXF010000001.1"/>
</dbReference>
<reference evidence="1 2" key="1">
    <citation type="submission" date="2021-06" db="EMBL/GenBank/DDBJ databases">
        <title>New haloarchaea isolates fom saline soil.</title>
        <authorList>
            <person name="Duran-Viseras A."/>
            <person name="Sanchez-Porro C.S."/>
            <person name="Ventosa A."/>
        </authorList>
    </citation>
    <scope>NUCLEOTIDE SEQUENCE [LARGE SCALE GENOMIC DNA]</scope>
    <source>
        <strain evidence="1 2">JCM 183640</strain>
    </source>
</reference>
<evidence type="ECO:0000313" key="1">
    <source>
        <dbReference type="EMBL" id="MBV0923907.1"/>
    </source>
</evidence>
<comment type="caution">
    <text evidence="1">The sequence shown here is derived from an EMBL/GenBank/DDBJ whole genome shotgun (WGS) entry which is preliminary data.</text>
</comment>
<accession>A0A8J8C352</accession>
<dbReference type="InterPro" id="IPR052209">
    <property type="entry name" value="CbiZ"/>
</dbReference>